<dbReference type="OrthoDB" id="8195018at2759"/>
<evidence type="ECO:0000313" key="2">
    <source>
        <dbReference type="Proteomes" id="UP000279307"/>
    </source>
</evidence>
<sequence length="209" mass="23895">MDPEPGISNECEKENIPAILNGELFVIKNKDGNNVTAQCEVCNSKHKKIMIKGAINATSNFRTHLKRLHPIEFKKFTETPIRSYNRKKRKVANEYDESAPTNIDVESSVKQKQLKFSEVNIASNKHKQALFDQNLINYIVKSMKPLHTVDDLNFIGLCRDLDSSVRVMSRRILSRNIEEDCISVTGQLLQVFQNVQFICTTAVYLVHKT</sequence>
<evidence type="ECO:0008006" key="3">
    <source>
        <dbReference type="Google" id="ProtNLM"/>
    </source>
</evidence>
<proteinExistence type="predicted"/>
<comment type="caution">
    <text evidence="1">The sequence shown here is derived from an EMBL/GenBank/DDBJ whole genome shotgun (WGS) entry which is preliminary data.</text>
</comment>
<reference evidence="1 2" key="1">
    <citation type="journal article" date="2018" name="Genome Res.">
        <title>The genomic architecture and molecular evolution of ant odorant receptors.</title>
        <authorList>
            <person name="McKenzie S.K."/>
            <person name="Kronauer D.J.C."/>
        </authorList>
    </citation>
    <scope>NUCLEOTIDE SEQUENCE [LARGE SCALE GENOMIC DNA]</scope>
    <source>
        <strain evidence="1">Clonal line C1</strain>
    </source>
</reference>
<dbReference type="EMBL" id="QOIP01000001">
    <property type="protein sequence ID" value="RLU27372.1"/>
    <property type="molecule type" value="Genomic_DNA"/>
</dbReference>
<accession>A0A3L8E4A3</accession>
<dbReference type="Proteomes" id="UP000279307">
    <property type="component" value="Chromosome 1"/>
</dbReference>
<dbReference type="PANTHER" id="PTHR47501">
    <property type="entry name" value="TRANSPOSASE-RELATED"/>
    <property type="match status" value="1"/>
</dbReference>
<evidence type="ECO:0000313" key="1">
    <source>
        <dbReference type="EMBL" id="RLU27372.1"/>
    </source>
</evidence>
<gene>
    <name evidence="1" type="ORF">DMN91_001174</name>
</gene>
<dbReference type="AlphaFoldDB" id="A0A3L8E4A3"/>
<organism evidence="1 2">
    <name type="scientific">Ooceraea biroi</name>
    <name type="common">Clonal raider ant</name>
    <name type="synonym">Cerapachys biroi</name>
    <dbReference type="NCBI Taxonomy" id="2015173"/>
    <lineage>
        <taxon>Eukaryota</taxon>
        <taxon>Metazoa</taxon>
        <taxon>Ecdysozoa</taxon>
        <taxon>Arthropoda</taxon>
        <taxon>Hexapoda</taxon>
        <taxon>Insecta</taxon>
        <taxon>Pterygota</taxon>
        <taxon>Neoptera</taxon>
        <taxon>Endopterygota</taxon>
        <taxon>Hymenoptera</taxon>
        <taxon>Apocrita</taxon>
        <taxon>Aculeata</taxon>
        <taxon>Formicoidea</taxon>
        <taxon>Formicidae</taxon>
        <taxon>Dorylinae</taxon>
        <taxon>Ooceraea</taxon>
    </lineage>
</organism>
<name>A0A3L8E4A3_OOCBI</name>
<protein>
    <recommendedName>
        <fullName evidence="3">BED-type domain-containing protein</fullName>
    </recommendedName>
</protein>